<proteinExistence type="predicted"/>
<sequence>MNMGENTYNDILRMHSKILIAQDGKTLIDLLLNVQDSAVSLSLIPFSALYCRSAKEFLCIEDARNEIEKDVKDIRNGLKIFTDKYSKGKKMVSESDNQQNEVFKNMLRFSITKILNIHLNLGVYFNEQGRVVFNTQQANFYLNIPRSKEDSAGGHARIVGEKLGGEIAKILVKYCGINNLEDKTILFNSVPKYGYIDFNTNRKSEFFSKEFDKEINLRLLHMLSTIGFVNNLLVPVFRDTNVWLLRIIYITAHNTWLGIKKLSQHLEQNHHSGIKFHDLSECIDGNINLFSSSFRNCMMHYDLVDKRDCPIILQEYYNPVKPLYGLVESCYNGMHFNQYYDKLYKLSQKLEEYLLSYFNVNQNNIR</sequence>
<name>A0A1H0UME6_9CLOT</name>
<evidence type="ECO:0000313" key="1">
    <source>
        <dbReference type="EMBL" id="SDP67240.1"/>
    </source>
</evidence>
<organism evidence="1 2">
    <name type="scientific">Clostridium gasigenes</name>
    <dbReference type="NCBI Taxonomy" id="94869"/>
    <lineage>
        <taxon>Bacteria</taxon>
        <taxon>Bacillati</taxon>
        <taxon>Bacillota</taxon>
        <taxon>Clostridia</taxon>
        <taxon>Eubacteriales</taxon>
        <taxon>Clostridiaceae</taxon>
        <taxon>Clostridium</taxon>
    </lineage>
</organism>
<keyword evidence="2" id="KW-1185">Reference proteome</keyword>
<evidence type="ECO:0000313" key="2">
    <source>
        <dbReference type="Proteomes" id="UP000198597"/>
    </source>
</evidence>
<protein>
    <submittedName>
        <fullName evidence="1">Uncharacterized protein</fullName>
    </submittedName>
</protein>
<gene>
    <name evidence="1" type="ORF">SAMN04488529_11184</name>
</gene>
<dbReference type="AlphaFoldDB" id="A0A1H0UME6"/>
<accession>A0A1H0UME6</accession>
<dbReference type="EMBL" id="FNJM01000011">
    <property type="protein sequence ID" value="SDP67240.1"/>
    <property type="molecule type" value="Genomic_DNA"/>
</dbReference>
<reference evidence="1 2" key="1">
    <citation type="submission" date="2016-10" db="EMBL/GenBank/DDBJ databases">
        <authorList>
            <person name="de Groot N.N."/>
        </authorList>
    </citation>
    <scope>NUCLEOTIDE SEQUENCE [LARGE SCALE GENOMIC DNA]</scope>
    <source>
        <strain evidence="1 2">DSM 12272</strain>
    </source>
</reference>
<dbReference type="RefSeq" id="WP_207648696.1">
    <property type="nucleotide sequence ID" value="NZ_FNJM01000011.1"/>
</dbReference>
<dbReference type="Proteomes" id="UP000198597">
    <property type="component" value="Unassembled WGS sequence"/>
</dbReference>